<feature type="region of interest" description="Actin-binding" evidence="12">
    <location>
        <begin position="612"/>
        <end position="634"/>
    </location>
</feature>
<protein>
    <recommendedName>
        <fullName evidence="20">Myosin-VIIa</fullName>
    </recommendedName>
</protein>
<dbReference type="GO" id="GO:0045177">
    <property type="term" value="C:apical part of cell"/>
    <property type="evidence" value="ECO:0007669"/>
    <property type="project" value="UniProtKB-ARBA"/>
</dbReference>
<dbReference type="Gene3D" id="1.20.120.720">
    <property type="entry name" value="Myosin VI head, motor domain, U50 subdomain"/>
    <property type="match status" value="1"/>
</dbReference>
<dbReference type="InterPro" id="IPR035963">
    <property type="entry name" value="FERM_2"/>
</dbReference>
<sequence length="2166" mass="249835">MVIVTRGDYIWIEPVSGREFDVAIGARVLAAEGRRIRVRDDDGQEQWLPPERRIKAMHATSVHGVEDMISLGDLHEAGILRNLLIRYNDNLIYTYTGSILVAVNPYQILPIYTADQIKLYKERKIGELPPHIFAIGDNAYAHMRRYGQDQCIVISGESGAGKTESTKLILQYLAAISGKHSWIEQQILEANPILEAFGNAKTVRNDNSSRFGKYIDIHFNSNGVIEGAKIEQYLLEKSRIVFQGPEERNYHVFYCLLAGLSKEEKKKLELGDASEYRYLSAGGNFSCEGRDDAAEFADIRSAMKVLLFTESEIWDILKLLAAVLHCGNIKYEATVVDNLDATEIIEQSNVKRVAHLLGLPVPSLIKALTRKTLFAHGETVVSTLSREQSVDIRDAFVKGIYGRLFVTIVKKINAAIYKPKATMRTAIGVLDIFGFENFDHNSFEQFCINFANENLQQFFVRHIFKLEQEEYNHEGINWQHIEFVDNQDALDLIALKQLNIMALIDEESKFPKGTDQTMLAKLHKTHGLHRNYLKPKSDINTSFGLNHFAGIVFYDTRGFLEKNRDTFSADLLQLIHISTNKFLQQIFQDDIVMGSETRKRTPTLSTQFKKSLDLLMRTLGTCQPFFIRCIKPNEFKKPMMFDRGLCCRQLRYSGMMETIRIRRAGYPIRHSFKEFVERYRFLISGVPPAHKTDCRAATAKICATVLGKSDYQLGHTKVFLKDAHDLFLEQERDRVLTRKILILQRSIRGWVYRRRFLKMRAAAVLIQRHWRGKLQRIRYNKMKVGYARLQALIRARVLAHRFRHLRGHIVSLQAAARGYLVRRSYGHKMWAIVKIQSHVRRLIAMRRYRRMKQDAIAHNEALRLRRQEEQRLQHQGNTRAKEIAEQNYRERMYELERREAELALEEKRQLEAKRTLLQEAARKQDEPVDDSKLVEAMFDFLPDSSSEAPAPKDTCAFSDLPQQRADQQEMVTPMQTTSEDEEDLSEFKFQKFAATYFQGNVTHQYSRKPLKHPLLPLHTQGDQLAAQALWITILRFTGDLPEPRYHTMDRDNTSVMSKVTATLGRNFIRSKEFQEAQMMGVDPDAYLNKQKPRSIRHKLVSLTLKRKNKLGEDVRRKLQDEEYTADSYQSWLESRPTSNLEKLHFIIGHGILRAELRDEIYCQICKQLTNNPSKSSHARGWILLSLCVGCFAPSEKFVNYLRAFIREGPPGYAPYCEDRLKRTFNNGTRNQPPSWLELQATKSKKPIMLPITFMDGNTKTLLADSATTARELCNQLSDKIALRDQFGFSLYIALFDKVSSLGSGGDHVMDAISQCEQYAKEQGAQERNAPWRLFFRKEIFAPWHDPTEDQVATNLIYQQVVRGVKFGEYRCDKEEDLAMIAAQQYYIEYGQDMNNERLYTLLPNYIPDYCLTGVEKAVDRWGSLVVQAYKKSYYVKEKVPAYRVKEDVVSYAKFKWPLLFSRFYEAYRNSGPNLPKNDVIIAVNWTGVYVVDDQEQVLLELSFPEITTVSSQKTNKVFTQTFSLATVRGEEFTFQSPNAEDIRDLVVYFLEGLKKRSKFVIALQDYKAPGEGSSFLTFQKGDLIILEEDSTGESVLNNGWCIGRCERSMERGDFPAETVYVLPALTKPPPDILALFCQEGAQHGRKAPTSTFNGTDSRDKPHTLLEYALDHFRLPPKRTTSKTLTLSSAKRGGAEELWRHAREPIKQPLLKKLQTKEELAEEACFAFTAILKYMGDLPSKRPRIGNEYTDHIFDGPLKHEILRDEIYCQIMKQLTDNRNRMSEERGWELMWLATGLFACSQGLLRELTVFLRTRRYPIAQDSLQRLQKTLRNGQRKYPPHQVEVEAIQHKTTQIFHKVYFPDDTDEAFEVDSSTRAKDFCQNIAQRLNLRSSEGFSLFVKIADKVISVPEGDFFFDFVRHLTDWIKKARPTRDGITPQFTYQVFFMKKLWTNTVPGKDRAADVIFHFHQELPKLLRGYHRCGREEAARLAALAYRARFGDNKQELQAIPQMLRELVPADLIKLQSSADWKRAIVASYNQDAGMTPEDAKITFLKVIYRWPTFGSAFFEVKQTTEPNYPELLLIAINKHGVSLIHPQSKDILVTHPFTRISNWSSGNTYFHMTIGNLVRGSKLLCETSLGYKMDDLLTSYISLMLTNMNKQRSMRVK</sequence>
<dbReference type="CDD" id="cd13198">
    <property type="entry name" value="FERM_C1_MyoVII"/>
    <property type="match status" value="1"/>
</dbReference>
<dbReference type="FunFam" id="3.10.20.90:FF:000051">
    <property type="entry name" value="Unconventional myosin-VIIa"/>
    <property type="match status" value="1"/>
</dbReference>
<dbReference type="SUPFAM" id="SSF50044">
    <property type="entry name" value="SH3-domain"/>
    <property type="match status" value="1"/>
</dbReference>
<dbReference type="InterPro" id="IPR019748">
    <property type="entry name" value="FERM_central"/>
</dbReference>
<dbReference type="InterPro" id="IPR036028">
    <property type="entry name" value="SH3-like_dom_sf"/>
</dbReference>
<evidence type="ECO:0000259" key="16">
    <source>
        <dbReference type="PROSITE" id="PS51016"/>
    </source>
</evidence>
<dbReference type="InterPro" id="IPR036106">
    <property type="entry name" value="MYSc_Myo7"/>
</dbReference>
<evidence type="ECO:0000256" key="5">
    <source>
        <dbReference type="ARBA" id="ARBA00022737"/>
    </source>
</evidence>
<dbReference type="GO" id="GO:0005902">
    <property type="term" value="C:microvillus"/>
    <property type="evidence" value="ECO:0007669"/>
    <property type="project" value="UniProtKB-ARBA"/>
</dbReference>
<keyword evidence="6 12" id="KW-0547">Nucleotide-binding</keyword>
<evidence type="ECO:0008006" key="20">
    <source>
        <dbReference type="Google" id="ProtNLM"/>
    </source>
</evidence>
<evidence type="ECO:0000256" key="4">
    <source>
        <dbReference type="ARBA" id="ARBA00022490"/>
    </source>
</evidence>
<dbReference type="InterPro" id="IPR001609">
    <property type="entry name" value="Myosin_head_motor_dom-like"/>
</dbReference>
<dbReference type="InterPro" id="IPR057130">
    <property type="entry name" value="Myosin_VII_N"/>
</dbReference>
<dbReference type="InterPro" id="IPR001452">
    <property type="entry name" value="SH3_domain"/>
</dbReference>
<dbReference type="FunFam" id="3.10.20.90:FF:000036">
    <property type="entry name" value="Unconventional myosin-VIIa"/>
    <property type="match status" value="1"/>
</dbReference>
<dbReference type="PROSITE" id="PS51456">
    <property type="entry name" value="MYOSIN_MOTOR"/>
    <property type="match status" value="1"/>
</dbReference>
<dbReference type="Gene3D" id="2.30.30.40">
    <property type="entry name" value="SH3 Domains"/>
    <property type="match status" value="1"/>
</dbReference>
<keyword evidence="8 12" id="KW-0518">Myosin</keyword>
<evidence type="ECO:0000259" key="14">
    <source>
        <dbReference type="PROSITE" id="PS50002"/>
    </source>
</evidence>
<dbReference type="Gene3D" id="1.25.40.530">
    <property type="entry name" value="MyTH4 domain"/>
    <property type="match status" value="2"/>
</dbReference>
<dbReference type="Gene3D" id="3.10.20.90">
    <property type="entry name" value="Phosphatidylinositol 3-kinase Catalytic Subunit, Chain A, domain 1"/>
    <property type="match status" value="2"/>
</dbReference>
<comment type="similarity">
    <text evidence="2 12">Belongs to the TRAFAC class myosin-kinesin ATPase superfamily. Myosin family.</text>
</comment>
<evidence type="ECO:0000256" key="2">
    <source>
        <dbReference type="ARBA" id="ARBA00008314"/>
    </source>
</evidence>
<evidence type="ECO:0000313" key="19">
    <source>
        <dbReference type="Proteomes" id="UP001497472"/>
    </source>
</evidence>
<keyword evidence="3 11" id="KW-0728">SH3 domain</keyword>
<dbReference type="Pfam" id="PF21989">
    <property type="entry name" value="RA_2"/>
    <property type="match status" value="2"/>
</dbReference>
<dbReference type="Pfam" id="PF02174">
    <property type="entry name" value="IRS"/>
    <property type="match status" value="1"/>
</dbReference>
<evidence type="ECO:0000256" key="13">
    <source>
        <dbReference type="SAM" id="Coils"/>
    </source>
</evidence>
<dbReference type="InterPro" id="IPR019749">
    <property type="entry name" value="Band_41_domain"/>
</dbReference>
<keyword evidence="10 12" id="KW-0009">Actin-binding</keyword>
<dbReference type="InterPro" id="IPR041793">
    <property type="entry name" value="MyoVII_FERM_C1"/>
</dbReference>
<dbReference type="FunFam" id="1.20.80.10:FF:000012">
    <property type="entry name" value="Myosin VIIA"/>
    <property type="match status" value="1"/>
</dbReference>
<dbReference type="Pfam" id="PF21998">
    <property type="entry name" value="FERM_C1_MyoVII"/>
    <property type="match status" value="1"/>
</dbReference>
<keyword evidence="9 12" id="KW-0505">Motor protein</keyword>
<dbReference type="SMART" id="SM00295">
    <property type="entry name" value="B41"/>
    <property type="match status" value="2"/>
</dbReference>
<dbReference type="GO" id="GO:0016461">
    <property type="term" value="C:unconventional myosin complex"/>
    <property type="evidence" value="ECO:0007669"/>
    <property type="project" value="UniProtKB-ARBA"/>
</dbReference>
<dbReference type="Gene3D" id="1.20.80.10">
    <property type="match status" value="2"/>
</dbReference>
<dbReference type="FunFam" id="1.20.80.10:FF:000013">
    <property type="entry name" value="Unconventional myosin-VIIa"/>
    <property type="match status" value="1"/>
</dbReference>
<dbReference type="GO" id="GO:0005737">
    <property type="term" value="C:cytoplasm"/>
    <property type="evidence" value="ECO:0007669"/>
    <property type="project" value="UniProtKB-SubCell"/>
</dbReference>
<dbReference type="GO" id="GO:0009888">
    <property type="term" value="P:tissue development"/>
    <property type="evidence" value="ECO:0007669"/>
    <property type="project" value="UniProtKB-ARBA"/>
</dbReference>
<dbReference type="CDD" id="cd17092">
    <property type="entry name" value="FERM1_F1_Myosin-VII"/>
    <property type="match status" value="1"/>
</dbReference>
<feature type="domain" description="MyTH4" evidence="16">
    <location>
        <begin position="1005"/>
        <end position="1242"/>
    </location>
</feature>
<dbReference type="CDD" id="cd14473">
    <property type="entry name" value="FERM_B-lobe"/>
    <property type="match status" value="2"/>
</dbReference>
<keyword evidence="7 12" id="KW-0067">ATP-binding</keyword>
<dbReference type="Gene3D" id="2.30.29.30">
    <property type="entry name" value="Pleckstrin-homology domain (PH domain)/Phosphotyrosine-binding domain (PTB)"/>
    <property type="match status" value="2"/>
</dbReference>
<feature type="domain" description="FERM" evidence="15">
    <location>
        <begin position="1854"/>
        <end position="2157"/>
    </location>
</feature>
<dbReference type="Pfam" id="PF00063">
    <property type="entry name" value="Myosin_head"/>
    <property type="match status" value="1"/>
</dbReference>
<evidence type="ECO:0000256" key="12">
    <source>
        <dbReference type="PROSITE-ProRule" id="PRU00782"/>
    </source>
</evidence>
<dbReference type="GO" id="GO:0030182">
    <property type="term" value="P:neuron differentiation"/>
    <property type="evidence" value="ECO:0007669"/>
    <property type="project" value="UniProtKB-ARBA"/>
</dbReference>
<name>A0AAV1J6W8_9NEOP</name>
<reference evidence="18 19" key="1">
    <citation type="submission" date="2023-11" db="EMBL/GenBank/DDBJ databases">
        <authorList>
            <person name="Okamura Y."/>
        </authorList>
    </citation>
    <scope>NUCLEOTIDE SEQUENCE [LARGE SCALE GENOMIC DNA]</scope>
</reference>
<evidence type="ECO:0000256" key="7">
    <source>
        <dbReference type="ARBA" id="ARBA00022840"/>
    </source>
</evidence>
<evidence type="ECO:0000256" key="9">
    <source>
        <dbReference type="ARBA" id="ARBA00023175"/>
    </source>
</evidence>
<dbReference type="InterPro" id="IPR002404">
    <property type="entry name" value="IRS_PTB"/>
</dbReference>
<dbReference type="FunFam" id="1.10.10.820:FF:000001">
    <property type="entry name" value="Myosin heavy chain"/>
    <property type="match status" value="1"/>
</dbReference>
<comment type="subcellular location">
    <subcellularLocation>
        <location evidence="1">Cytoplasm</location>
    </subcellularLocation>
</comment>
<feature type="coiled-coil region" evidence="13">
    <location>
        <begin position="893"/>
        <end position="923"/>
    </location>
</feature>
<dbReference type="SUPFAM" id="SSF50729">
    <property type="entry name" value="PH domain-like"/>
    <property type="match status" value="1"/>
</dbReference>
<organism evidence="18 19">
    <name type="scientific">Leptosia nina</name>
    <dbReference type="NCBI Taxonomy" id="320188"/>
    <lineage>
        <taxon>Eukaryota</taxon>
        <taxon>Metazoa</taxon>
        <taxon>Ecdysozoa</taxon>
        <taxon>Arthropoda</taxon>
        <taxon>Hexapoda</taxon>
        <taxon>Insecta</taxon>
        <taxon>Pterygota</taxon>
        <taxon>Neoptera</taxon>
        <taxon>Endopterygota</taxon>
        <taxon>Lepidoptera</taxon>
        <taxon>Glossata</taxon>
        <taxon>Ditrysia</taxon>
        <taxon>Papilionoidea</taxon>
        <taxon>Pieridae</taxon>
        <taxon>Pierinae</taxon>
        <taxon>Leptosia</taxon>
    </lineage>
</organism>
<evidence type="ECO:0000256" key="1">
    <source>
        <dbReference type="ARBA" id="ARBA00004496"/>
    </source>
</evidence>
<dbReference type="Gene3D" id="3.40.850.10">
    <property type="entry name" value="Kinesin motor domain"/>
    <property type="match status" value="1"/>
</dbReference>
<dbReference type="FunFam" id="2.30.29.30:FF:000075">
    <property type="entry name" value="unconventional myosin-VIIa"/>
    <property type="match status" value="1"/>
</dbReference>
<dbReference type="PANTHER" id="PTHR22692">
    <property type="entry name" value="MYOSIN VII, XV"/>
    <property type="match status" value="1"/>
</dbReference>
<dbReference type="InterPro" id="IPR011993">
    <property type="entry name" value="PH-like_dom_sf"/>
</dbReference>
<dbReference type="CDD" id="cd17093">
    <property type="entry name" value="FERM2_F1_Myosin-VII"/>
    <property type="match status" value="1"/>
</dbReference>
<keyword evidence="19" id="KW-1185">Reference proteome</keyword>
<evidence type="ECO:0000256" key="8">
    <source>
        <dbReference type="ARBA" id="ARBA00023123"/>
    </source>
</evidence>
<dbReference type="SMART" id="SM00326">
    <property type="entry name" value="SH3"/>
    <property type="match status" value="1"/>
</dbReference>
<keyword evidence="5" id="KW-0677">Repeat</keyword>
<dbReference type="InterPro" id="IPR000857">
    <property type="entry name" value="MyTH4_dom"/>
</dbReference>
<dbReference type="PRINTS" id="PR00193">
    <property type="entry name" value="MYOSINHEAVY"/>
</dbReference>
<evidence type="ECO:0000256" key="10">
    <source>
        <dbReference type="ARBA" id="ARBA00023203"/>
    </source>
</evidence>
<dbReference type="InterPro" id="IPR027417">
    <property type="entry name" value="P-loop_NTPase"/>
</dbReference>
<dbReference type="InterPro" id="IPR041794">
    <property type="entry name" value="MyoVII_FERM_C2"/>
</dbReference>
<dbReference type="SMART" id="SM00015">
    <property type="entry name" value="IQ"/>
    <property type="match status" value="4"/>
</dbReference>
<evidence type="ECO:0000313" key="18">
    <source>
        <dbReference type="EMBL" id="CAK1544212.1"/>
    </source>
</evidence>
<dbReference type="Gene3D" id="1.20.5.190">
    <property type="match status" value="2"/>
</dbReference>
<evidence type="ECO:0000256" key="6">
    <source>
        <dbReference type="ARBA" id="ARBA00022741"/>
    </source>
</evidence>
<evidence type="ECO:0000259" key="17">
    <source>
        <dbReference type="PROSITE" id="PS51456"/>
    </source>
</evidence>
<dbReference type="InterPro" id="IPR029071">
    <property type="entry name" value="Ubiquitin-like_domsf"/>
</dbReference>
<dbReference type="FunFam" id="2.30.29.30:FF:000079">
    <property type="entry name" value="unconventional myosin-VIIa"/>
    <property type="match status" value="1"/>
</dbReference>
<keyword evidence="4" id="KW-0963">Cytoplasm</keyword>
<dbReference type="CDD" id="cd01381">
    <property type="entry name" value="MYSc_Myo7"/>
    <property type="match status" value="1"/>
</dbReference>
<evidence type="ECO:0000259" key="15">
    <source>
        <dbReference type="PROSITE" id="PS50057"/>
    </source>
</evidence>
<dbReference type="Proteomes" id="UP001497472">
    <property type="component" value="Unassembled WGS sequence"/>
</dbReference>
<dbReference type="SUPFAM" id="SSF52540">
    <property type="entry name" value="P-loop containing nucleoside triphosphate hydrolases"/>
    <property type="match status" value="2"/>
</dbReference>
<dbReference type="SUPFAM" id="SSF47031">
    <property type="entry name" value="Second domain of FERM"/>
    <property type="match status" value="2"/>
</dbReference>
<evidence type="ECO:0000256" key="11">
    <source>
        <dbReference type="PROSITE-ProRule" id="PRU00192"/>
    </source>
</evidence>
<evidence type="ECO:0000256" key="3">
    <source>
        <dbReference type="ARBA" id="ARBA00022443"/>
    </source>
</evidence>
<proteinExistence type="inferred from homology"/>
<dbReference type="GO" id="GO:0003774">
    <property type="term" value="F:cytoskeletal motor activity"/>
    <property type="evidence" value="ECO:0007669"/>
    <property type="project" value="UniProtKB-UniRule"/>
</dbReference>
<dbReference type="Pfam" id="PF00373">
    <property type="entry name" value="FERM_M"/>
    <property type="match status" value="1"/>
</dbReference>
<dbReference type="GO" id="GO:0005524">
    <property type="term" value="F:ATP binding"/>
    <property type="evidence" value="ECO:0007669"/>
    <property type="project" value="UniProtKB-UniRule"/>
</dbReference>
<accession>A0AAV1J6W8</accession>
<feature type="domain" description="Myosin motor" evidence="17">
    <location>
        <begin position="63"/>
        <end position="733"/>
    </location>
</feature>
<feature type="domain" description="FERM" evidence="15">
    <location>
        <begin position="1247"/>
        <end position="1557"/>
    </location>
</feature>
<dbReference type="Gene3D" id="1.20.58.530">
    <property type="match status" value="1"/>
</dbReference>
<dbReference type="PROSITE" id="PS51016">
    <property type="entry name" value="MYTH4"/>
    <property type="match status" value="2"/>
</dbReference>
<dbReference type="PANTHER" id="PTHR22692:SF33">
    <property type="entry name" value="MYOSIN"/>
    <property type="match status" value="1"/>
</dbReference>
<keyword evidence="13" id="KW-0175">Coiled coil</keyword>
<dbReference type="PROSITE" id="PS50096">
    <property type="entry name" value="IQ"/>
    <property type="match status" value="4"/>
</dbReference>
<dbReference type="GO" id="GO:0071944">
    <property type="term" value="C:cell periphery"/>
    <property type="evidence" value="ECO:0007669"/>
    <property type="project" value="UniProtKB-ARBA"/>
</dbReference>
<dbReference type="GO" id="GO:0007423">
    <property type="term" value="P:sensory organ development"/>
    <property type="evidence" value="ECO:0007669"/>
    <property type="project" value="UniProtKB-ARBA"/>
</dbReference>
<dbReference type="InterPro" id="IPR000048">
    <property type="entry name" value="IQ_motif_EF-hand-BS"/>
</dbReference>
<dbReference type="SUPFAM" id="SSF54236">
    <property type="entry name" value="Ubiquitin-like"/>
    <property type="match status" value="2"/>
</dbReference>
<dbReference type="PROSITE" id="PS50057">
    <property type="entry name" value="FERM_3"/>
    <property type="match status" value="2"/>
</dbReference>
<dbReference type="InterPro" id="IPR051567">
    <property type="entry name" value="Unconventional_Myosin_ATPase"/>
</dbReference>
<dbReference type="SMART" id="SM00139">
    <property type="entry name" value="MyTH4"/>
    <property type="match status" value="2"/>
</dbReference>
<gene>
    <name evidence="18" type="ORF">LNINA_LOCUS3979</name>
</gene>
<dbReference type="SMART" id="SM00242">
    <property type="entry name" value="MYSc"/>
    <property type="match status" value="1"/>
</dbReference>
<feature type="domain" description="SH3" evidence="14">
    <location>
        <begin position="1555"/>
        <end position="1624"/>
    </location>
</feature>
<dbReference type="CDD" id="cd13199">
    <property type="entry name" value="FERM_C2_MyoVII"/>
    <property type="match status" value="1"/>
</dbReference>
<dbReference type="InterPro" id="IPR014352">
    <property type="entry name" value="FERM/acyl-CoA-bd_prot_sf"/>
</dbReference>
<dbReference type="PROSITE" id="PS50002">
    <property type="entry name" value="SH3"/>
    <property type="match status" value="1"/>
</dbReference>
<dbReference type="InterPro" id="IPR038185">
    <property type="entry name" value="MyTH4_dom_sf"/>
</dbReference>
<dbReference type="Pfam" id="PF00784">
    <property type="entry name" value="MyTH4"/>
    <property type="match status" value="2"/>
</dbReference>
<feature type="binding site" evidence="12">
    <location>
        <begin position="156"/>
        <end position="163"/>
    </location>
    <ligand>
        <name>ATP</name>
        <dbReference type="ChEBI" id="CHEBI:30616"/>
    </ligand>
</feature>
<dbReference type="GO" id="GO:0003779">
    <property type="term" value="F:actin binding"/>
    <property type="evidence" value="ECO:0007669"/>
    <property type="project" value="UniProtKB-KW"/>
</dbReference>
<dbReference type="GO" id="GO:0007605">
    <property type="term" value="P:sensory perception of sound"/>
    <property type="evidence" value="ECO:0007669"/>
    <property type="project" value="UniProtKB-ARBA"/>
</dbReference>
<dbReference type="Gene3D" id="6.20.240.20">
    <property type="match status" value="1"/>
</dbReference>
<feature type="domain" description="MyTH4" evidence="16">
    <location>
        <begin position="1700"/>
        <end position="1848"/>
    </location>
</feature>
<comment type="caution">
    <text evidence="18">The sequence shown here is derived from an EMBL/GenBank/DDBJ whole genome shotgun (WGS) entry which is preliminary data.</text>
</comment>
<dbReference type="Gene3D" id="1.10.10.820">
    <property type="match status" value="1"/>
</dbReference>
<dbReference type="InterPro" id="IPR036961">
    <property type="entry name" value="Kinesin_motor_dom_sf"/>
</dbReference>
<dbReference type="EMBL" id="CAVLEF010000005">
    <property type="protein sequence ID" value="CAK1544212.1"/>
    <property type="molecule type" value="Genomic_DNA"/>
</dbReference>
<dbReference type="GO" id="GO:0009887">
    <property type="term" value="P:animal organ morphogenesis"/>
    <property type="evidence" value="ECO:0007669"/>
    <property type="project" value="UniProtKB-ARBA"/>
</dbReference>
<dbReference type="Pfam" id="PF00612">
    <property type="entry name" value="IQ"/>
    <property type="match status" value="4"/>
</dbReference>
<dbReference type="Pfam" id="PF24123">
    <property type="entry name" value="Myosin_VII_N"/>
    <property type="match status" value="1"/>
</dbReference>
<dbReference type="InterPro" id="IPR000299">
    <property type="entry name" value="FERM_domain"/>
</dbReference>